<organism evidence="1 2">
    <name type="scientific">Ignavibacterium album (strain DSM 19864 / JCM 16511 / NBRC 101810 / Mat9-16)</name>
    <dbReference type="NCBI Taxonomy" id="945713"/>
    <lineage>
        <taxon>Bacteria</taxon>
        <taxon>Pseudomonadati</taxon>
        <taxon>Ignavibacteriota</taxon>
        <taxon>Ignavibacteria</taxon>
        <taxon>Ignavibacteriales</taxon>
        <taxon>Ignavibacteriaceae</taxon>
        <taxon>Ignavibacterium</taxon>
    </lineage>
</organism>
<dbReference type="HOGENOM" id="CLU_134960_0_1_10"/>
<sequence>MQFKYQDITEKIIRAFYNVYNTLDYGFLEKVYGNVLMLELKLMNLECEKLKQIRVFYKSHNVGEYFANIIVENKVIIEIKAAEGIIEEHGNQLLNYLKATEIEVGLLLNFGKKPQFKKTNFRKRI</sequence>
<dbReference type="KEGG" id="ial:IALB_1149"/>
<dbReference type="STRING" id="945713.IALB_1149"/>
<dbReference type="PATRIC" id="fig|945713.3.peg.1153"/>
<dbReference type="Pfam" id="PF13366">
    <property type="entry name" value="PDDEXK_3"/>
    <property type="match status" value="1"/>
</dbReference>
<dbReference type="InterPro" id="IPR026350">
    <property type="entry name" value="GxxExxY"/>
</dbReference>
<proteinExistence type="predicted"/>
<evidence type="ECO:0000313" key="1">
    <source>
        <dbReference type="EMBL" id="AFH48860.1"/>
    </source>
</evidence>
<dbReference type="AlphaFoldDB" id="I0AIQ3"/>
<accession>I0AIQ3</accession>
<dbReference type="EMBL" id="CP003418">
    <property type="protein sequence ID" value="AFH48860.1"/>
    <property type="molecule type" value="Genomic_DNA"/>
</dbReference>
<reference evidence="1 2" key="1">
    <citation type="journal article" date="2012" name="Front. Microbiol.">
        <title>Complete genome of Ignavibacterium album, a metabolically versatile, flagellated, facultative anaerobe from the phylum Chlorobi.</title>
        <authorList>
            <person name="Liu Z."/>
            <person name="Frigaard N.-U."/>
            <person name="Vogl K."/>
            <person name="Iino T."/>
            <person name="Ohkuma M."/>
            <person name="Overmann J."/>
            <person name="Bryant D.A."/>
        </authorList>
    </citation>
    <scope>NUCLEOTIDE SEQUENCE [LARGE SCALE GENOMIC DNA]</scope>
    <source>
        <strain evidence="2">DSM 19864 / JCM 16511 / NBRC 101810 / Mat9-16</strain>
    </source>
</reference>
<dbReference type="OrthoDB" id="9806869at2"/>
<dbReference type="NCBIfam" id="TIGR04256">
    <property type="entry name" value="GxxExxY"/>
    <property type="match status" value="1"/>
</dbReference>
<dbReference type="eggNOG" id="COG0614">
    <property type="taxonomic scope" value="Bacteria"/>
</dbReference>
<evidence type="ECO:0000313" key="2">
    <source>
        <dbReference type="Proteomes" id="UP000007394"/>
    </source>
</evidence>
<gene>
    <name evidence="1" type="ordered locus">IALB_1149</name>
</gene>
<protein>
    <recommendedName>
        <fullName evidence="3">GxxExxY protein</fullName>
    </recommendedName>
</protein>
<evidence type="ECO:0008006" key="3">
    <source>
        <dbReference type="Google" id="ProtNLM"/>
    </source>
</evidence>
<dbReference type="RefSeq" id="WP_014560015.1">
    <property type="nucleotide sequence ID" value="NC_017464.1"/>
</dbReference>
<name>I0AIQ3_IGNAJ</name>
<dbReference type="Proteomes" id="UP000007394">
    <property type="component" value="Chromosome"/>
</dbReference>
<keyword evidence="2" id="KW-1185">Reference proteome</keyword>